<reference evidence="11" key="1">
    <citation type="submission" date="2021-04" db="EMBL/GenBank/DDBJ databases">
        <authorList>
            <person name="Cornetti L."/>
        </authorList>
    </citation>
    <scope>NUCLEOTIDE SEQUENCE</scope>
</reference>
<dbReference type="InterPro" id="IPR023128">
    <property type="entry name" value="Prot_N_Gln_amidohydro_ab_roll"/>
</dbReference>
<evidence type="ECO:0000256" key="4">
    <source>
        <dbReference type="ARBA" id="ARBA00012718"/>
    </source>
</evidence>
<evidence type="ECO:0000313" key="11">
    <source>
        <dbReference type="EMBL" id="CAG4642752.1"/>
    </source>
</evidence>
<protein>
    <recommendedName>
        <fullName evidence="5">Protein N-terminal glutamine amidohydrolase</fullName>
        <ecNumber evidence="4">3.5.1.122</ecNumber>
    </recommendedName>
    <alternativeName>
        <fullName evidence="7">Protein NH2-terminal glutamine deamidase</fullName>
    </alternativeName>
    <alternativeName>
        <fullName evidence="8">Protein tungus</fullName>
    </alternativeName>
</protein>
<evidence type="ECO:0000256" key="8">
    <source>
        <dbReference type="ARBA" id="ARBA00031948"/>
    </source>
</evidence>
<dbReference type="PANTHER" id="PTHR13035">
    <property type="entry name" value="PROTEIN N-TERMINAL GLUTAMINE AMIDOHYDROLASE"/>
    <property type="match status" value="1"/>
</dbReference>
<dbReference type="EC" id="3.5.1.122" evidence="4"/>
<evidence type="ECO:0000259" key="10">
    <source>
        <dbReference type="Pfam" id="PF09764"/>
    </source>
</evidence>
<dbReference type="Pfam" id="PF09764">
    <property type="entry name" value="Nt_Gln_amidase"/>
    <property type="match status" value="1"/>
</dbReference>
<evidence type="ECO:0000256" key="3">
    <source>
        <dbReference type="ARBA" id="ARBA00011245"/>
    </source>
</evidence>
<name>A0A9N6WQE8_9CRUS</name>
<dbReference type="FunFam" id="3.10.620.10:FF:000001">
    <property type="entry name" value="Blast:Protein N-terminal glutamine amidohydrolase"/>
    <property type="match status" value="1"/>
</dbReference>
<dbReference type="GO" id="GO:0008418">
    <property type="term" value="F:protein-N-terminal asparagine amidohydrolase activity"/>
    <property type="evidence" value="ECO:0007669"/>
    <property type="project" value="InterPro"/>
</dbReference>
<comment type="subunit">
    <text evidence="3">Monomer.</text>
</comment>
<gene>
    <name evidence="11" type="primary">EOG090X0C0Q</name>
</gene>
<evidence type="ECO:0000256" key="1">
    <source>
        <dbReference type="ARBA" id="ARBA00003923"/>
    </source>
</evidence>
<dbReference type="InterPro" id="IPR039733">
    <property type="entry name" value="NTAQ1"/>
</dbReference>
<accession>A0A9N6WQE8</accession>
<dbReference type="Gene3D" id="3.10.620.10">
    <property type="entry name" value="Protein N-terminal glutamine amidohydrolase, alpha beta roll"/>
    <property type="match status" value="1"/>
</dbReference>
<dbReference type="GO" id="GO:0070773">
    <property type="term" value="F:protein-N-terminal glutamine amidohydrolase activity"/>
    <property type="evidence" value="ECO:0007669"/>
    <property type="project" value="UniProtKB-EC"/>
</dbReference>
<evidence type="ECO:0000256" key="7">
    <source>
        <dbReference type="ARBA" id="ARBA00029677"/>
    </source>
</evidence>
<dbReference type="GO" id="GO:0005829">
    <property type="term" value="C:cytosol"/>
    <property type="evidence" value="ECO:0007669"/>
    <property type="project" value="TreeGrafter"/>
</dbReference>
<proteinExistence type="inferred from homology"/>
<comment type="function">
    <text evidence="1">Mediates the side-chain deamidation of N-terminal glutamine residues to glutamate, an important step in N-end rule pathway of protein degradation. Conversion of the resulting N-terminal glutamine to glutamate renders the protein susceptible to arginylation, polyubiquitination and degradation as specified by the N-end rule. Does not act on substrates with internal or C-terminal glutamine and does not act on non-glutamine residues in any position.</text>
</comment>
<comment type="catalytic activity">
    <reaction evidence="9">
        <text>N-terminal L-glutaminyl-[protein] + H2O = N-terminal L-glutamyl-[protein] + NH4(+)</text>
        <dbReference type="Rhea" id="RHEA:50680"/>
        <dbReference type="Rhea" id="RHEA-COMP:12668"/>
        <dbReference type="Rhea" id="RHEA-COMP:12777"/>
        <dbReference type="ChEBI" id="CHEBI:15377"/>
        <dbReference type="ChEBI" id="CHEBI:28938"/>
        <dbReference type="ChEBI" id="CHEBI:64721"/>
        <dbReference type="ChEBI" id="CHEBI:64722"/>
        <dbReference type="EC" id="3.5.1.122"/>
    </reaction>
</comment>
<dbReference type="EMBL" id="OC986097">
    <property type="protein sequence ID" value="CAG4642752.1"/>
    <property type="molecule type" value="Genomic_DNA"/>
</dbReference>
<feature type="domain" description="Protein N-terminal glutamine amidohydrolase alpha beta roll" evidence="10">
    <location>
        <begin position="10"/>
        <end position="186"/>
    </location>
</feature>
<dbReference type="AlphaFoldDB" id="A0A9N6WQE8"/>
<dbReference type="PANTHER" id="PTHR13035:SF0">
    <property type="entry name" value="PROTEIN N-TERMINAL GLUTAMINE AMIDOHYDROLASE"/>
    <property type="match status" value="1"/>
</dbReference>
<dbReference type="GO" id="GO:0005634">
    <property type="term" value="C:nucleus"/>
    <property type="evidence" value="ECO:0007669"/>
    <property type="project" value="TreeGrafter"/>
</dbReference>
<keyword evidence="6" id="KW-0378">Hydrolase</keyword>
<dbReference type="SUPFAM" id="SSF50978">
    <property type="entry name" value="WD40 repeat-like"/>
    <property type="match status" value="1"/>
</dbReference>
<dbReference type="InterPro" id="IPR037132">
    <property type="entry name" value="N_Gln_amidohydro_ab_roll_sf"/>
</dbReference>
<dbReference type="InterPro" id="IPR036322">
    <property type="entry name" value="WD40_repeat_dom_sf"/>
</dbReference>
<evidence type="ECO:0000256" key="6">
    <source>
        <dbReference type="ARBA" id="ARBA00022801"/>
    </source>
</evidence>
<evidence type="ECO:0000256" key="5">
    <source>
        <dbReference type="ARBA" id="ARBA00021247"/>
    </source>
</evidence>
<evidence type="ECO:0000256" key="2">
    <source>
        <dbReference type="ARBA" id="ARBA00008985"/>
    </source>
</evidence>
<evidence type="ECO:0000256" key="9">
    <source>
        <dbReference type="ARBA" id="ARBA00048768"/>
    </source>
</evidence>
<comment type="similarity">
    <text evidence="2">Belongs to the NTAQ1 family.</text>
</comment>
<organism evidence="11">
    <name type="scientific">Evadne anonyx</name>
    <dbReference type="NCBI Taxonomy" id="141404"/>
    <lineage>
        <taxon>Eukaryota</taxon>
        <taxon>Metazoa</taxon>
        <taxon>Ecdysozoa</taxon>
        <taxon>Arthropoda</taxon>
        <taxon>Crustacea</taxon>
        <taxon>Branchiopoda</taxon>
        <taxon>Diplostraca</taxon>
        <taxon>Cladocera</taxon>
        <taxon>Onychopoda</taxon>
        <taxon>Podonidae</taxon>
        <taxon>Evadne</taxon>
    </lineage>
</organism>
<sequence>MLAPSHECIHTSCYCEENVWHLCHNVKENHPSKLQGCYAVFISNGGQTIPLWYQKSAGEAGFVIWDYHVIFLHKNAYECQVYDLDSTLSFPCQFEDYLEQAIKCDEMLPTQFHRLFRIIPAEDFLNDFASDRKHMQKADGSWMKPPPPYPPIKSKTCSNNLNFYINMSCNISKTEVVNFSQFSERFQDGDSNVYDNVTVLCNGRHVLTFLRGSLHIYDMDSSSSVKNTPRKTIHFHNKIVFRFFFDEQYLVCVYQRIGARGCQVDIRSASNFQPLSREFDPAEGGREELSGLFDYCNGWIAAQSADQRTVHLWNIDTGHHQVIRHAGDIIYSFKCNFNNQILTKSLDACRLWQETLDSSQMK</sequence>